<proteinExistence type="predicted"/>
<accession>A0A6C0H241</accession>
<keyword evidence="1" id="KW-1133">Transmembrane helix</keyword>
<dbReference type="AlphaFoldDB" id="A0A6C0H241"/>
<protein>
    <submittedName>
        <fullName evidence="2">Uncharacterized protein</fullName>
    </submittedName>
</protein>
<evidence type="ECO:0000256" key="1">
    <source>
        <dbReference type="SAM" id="Phobius"/>
    </source>
</evidence>
<dbReference type="EMBL" id="MN739838">
    <property type="protein sequence ID" value="QHT74123.1"/>
    <property type="molecule type" value="Genomic_DNA"/>
</dbReference>
<keyword evidence="1" id="KW-0472">Membrane</keyword>
<name>A0A6C0H241_9ZZZZ</name>
<reference evidence="2" key="1">
    <citation type="journal article" date="2020" name="Nature">
        <title>Giant virus diversity and host interactions through global metagenomics.</title>
        <authorList>
            <person name="Schulz F."/>
            <person name="Roux S."/>
            <person name="Paez-Espino D."/>
            <person name="Jungbluth S."/>
            <person name="Walsh D.A."/>
            <person name="Denef V.J."/>
            <person name="McMahon K.D."/>
            <person name="Konstantinidis K.T."/>
            <person name="Eloe-Fadrosh E.A."/>
            <person name="Kyrpides N.C."/>
            <person name="Woyke T."/>
        </authorList>
    </citation>
    <scope>NUCLEOTIDE SEQUENCE</scope>
    <source>
        <strain evidence="2">GVMAG-M-3300023179-4</strain>
    </source>
</reference>
<feature type="transmembrane region" description="Helical" evidence="1">
    <location>
        <begin position="134"/>
        <end position="152"/>
    </location>
</feature>
<sequence length="156" mass="17967">MYSNIDEAWQTSMALDKYKSGFKPVKSVVDATNELKDNNLLESDVSNKSSENSIVKFKEEIRDLKSSIKLDDGKQCQRLFSHFQTCKKCRNKIIEKFSLNDINNETASSFKFTENFIDLTKYTEMFKNKNTNNIISIILFGLLIIIILSLLSNESK</sequence>
<keyword evidence="1" id="KW-0812">Transmembrane</keyword>
<evidence type="ECO:0000313" key="2">
    <source>
        <dbReference type="EMBL" id="QHT74123.1"/>
    </source>
</evidence>
<organism evidence="2">
    <name type="scientific">viral metagenome</name>
    <dbReference type="NCBI Taxonomy" id="1070528"/>
    <lineage>
        <taxon>unclassified sequences</taxon>
        <taxon>metagenomes</taxon>
        <taxon>organismal metagenomes</taxon>
    </lineage>
</organism>